<feature type="transmembrane region" description="Helical" evidence="1">
    <location>
        <begin position="129"/>
        <end position="146"/>
    </location>
</feature>
<feature type="transmembrane region" description="Helical" evidence="1">
    <location>
        <begin position="53"/>
        <end position="74"/>
    </location>
</feature>
<evidence type="ECO:0000313" key="3">
    <source>
        <dbReference type="Proteomes" id="UP001157069"/>
    </source>
</evidence>
<sequence>MNLVQDLINGLQELVAQVPDFIQPLILALAGAIPTVEGDVAAVIGIISGINPMVAAVAGAAGNFLSVFLVVVLTSRARTAVVNRSRNRAVVAVGAAGRGAFEDEERAAAFDAATSAKPVSKGRQRFKKWFVRYGVPGASLLGPLALPSQVTSAILVAGGSPRTWVLLWHAISILAWTTVATVSAWLALMLVFAV</sequence>
<reference evidence="3" key="1">
    <citation type="journal article" date="2019" name="Int. J. Syst. Evol. Microbiol.">
        <title>The Global Catalogue of Microorganisms (GCM) 10K type strain sequencing project: providing services to taxonomists for standard genome sequencing and annotation.</title>
        <authorList>
            <consortium name="The Broad Institute Genomics Platform"/>
            <consortium name="The Broad Institute Genome Sequencing Center for Infectious Disease"/>
            <person name="Wu L."/>
            <person name="Ma J."/>
        </authorList>
    </citation>
    <scope>NUCLEOTIDE SEQUENCE [LARGE SCALE GENOMIC DNA]</scope>
    <source>
        <strain evidence="3">NBRC 108755</strain>
    </source>
</reference>
<dbReference type="RefSeq" id="WP_284301202.1">
    <property type="nucleotide sequence ID" value="NZ_BSVA01000001.1"/>
</dbReference>
<organism evidence="2 3">
    <name type="scientific">Homoserinibacter gongjuensis</name>
    <dbReference type="NCBI Taxonomy" id="1162968"/>
    <lineage>
        <taxon>Bacteria</taxon>
        <taxon>Bacillati</taxon>
        <taxon>Actinomycetota</taxon>
        <taxon>Actinomycetes</taxon>
        <taxon>Micrococcales</taxon>
        <taxon>Microbacteriaceae</taxon>
        <taxon>Homoserinibacter</taxon>
    </lineage>
</organism>
<protein>
    <recommendedName>
        <fullName evidence="4">Small multidrug efflux protein</fullName>
    </recommendedName>
</protein>
<keyword evidence="1" id="KW-0472">Membrane</keyword>
<accession>A0ABQ6JXQ7</accession>
<dbReference type="EMBL" id="BSVA01000001">
    <property type="protein sequence ID" value="GMA92452.1"/>
    <property type="molecule type" value="Genomic_DNA"/>
</dbReference>
<keyword evidence="1" id="KW-0812">Transmembrane</keyword>
<dbReference type="Proteomes" id="UP001157069">
    <property type="component" value="Unassembled WGS sequence"/>
</dbReference>
<evidence type="ECO:0008006" key="4">
    <source>
        <dbReference type="Google" id="ProtNLM"/>
    </source>
</evidence>
<evidence type="ECO:0000313" key="2">
    <source>
        <dbReference type="EMBL" id="GMA92452.1"/>
    </source>
</evidence>
<evidence type="ECO:0000256" key="1">
    <source>
        <dbReference type="SAM" id="Phobius"/>
    </source>
</evidence>
<keyword evidence="1" id="KW-1133">Transmembrane helix</keyword>
<feature type="transmembrane region" description="Helical" evidence="1">
    <location>
        <begin position="166"/>
        <end position="193"/>
    </location>
</feature>
<proteinExistence type="predicted"/>
<gene>
    <name evidence="2" type="ORF">GCM10025869_29810</name>
</gene>
<feature type="transmembrane region" description="Helical" evidence="1">
    <location>
        <begin position="25"/>
        <end position="47"/>
    </location>
</feature>
<name>A0ABQ6JXQ7_9MICO</name>
<comment type="caution">
    <text evidence="2">The sequence shown here is derived from an EMBL/GenBank/DDBJ whole genome shotgun (WGS) entry which is preliminary data.</text>
</comment>
<keyword evidence="3" id="KW-1185">Reference proteome</keyword>